<keyword evidence="1" id="KW-1133">Transmembrane helix</keyword>
<accession>A0A7C4I5E8</accession>
<dbReference type="Pfam" id="PF06197">
    <property type="entry name" value="DUF998"/>
    <property type="match status" value="1"/>
</dbReference>
<keyword evidence="1" id="KW-0812">Transmembrane</keyword>
<proteinExistence type="predicted"/>
<gene>
    <name evidence="3" type="ORF">ENT82_04625</name>
    <name evidence="2" type="ORF">ENU43_05690</name>
</gene>
<feature type="transmembrane region" description="Helical" evidence="1">
    <location>
        <begin position="163"/>
        <end position="181"/>
    </location>
</feature>
<feature type="transmembrane region" description="Helical" evidence="1">
    <location>
        <begin position="77"/>
        <end position="95"/>
    </location>
</feature>
<dbReference type="EMBL" id="DTAD01000046">
    <property type="protein sequence ID" value="HGN90394.1"/>
    <property type="molecule type" value="Genomic_DNA"/>
</dbReference>
<evidence type="ECO:0000313" key="3">
    <source>
        <dbReference type="EMBL" id="HGN90394.1"/>
    </source>
</evidence>
<comment type="caution">
    <text evidence="3">The sequence shown here is derived from an EMBL/GenBank/DDBJ whole genome shotgun (WGS) entry which is preliminary data.</text>
</comment>
<evidence type="ECO:0000313" key="2">
    <source>
        <dbReference type="EMBL" id="HGL41137.1"/>
    </source>
</evidence>
<evidence type="ECO:0000256" key="1">
    <source>
        <dbReference type="SAM" id="Phobius"/>
    </source>
</evidence>
<organism evidence="3">
    <name type="scientific">Caldiarchaeum subterraneum</name>
    <dbReference type="NCBI Taxonomy" id="311458"/>
    <lineage>
        <taxon>Archaea</taxon>
        <taxon>Nitrososphaerota</taxon>
        <taxon>Candidatus Caldarchaeales</taxon>
        <taxon>Candidatus Caldarchaeaceae</taxon>
        <taxon>Candidatus Caldarchaeum</taxon>
    </lineage>
</organism>
<reference evidence="3" key="1">
    <citation type="journal article" date="2020" name="mSystems">
        <title>Genome- and Community-Level Interaction Insights into Carbon Utilization and Element Cycling Functions of Hydrothermarchaeota in Hydrothermal Sediment.</title>
        <authorList>
            <person name="Zhou Z."/>
            <person name="Liu Y."/>
            <person name="Xu W."/>
            <person name="Pan J."/>
            <person name="Luo Z.H."/>
            <person name="Li M."/>
        </authorList>
    </citation>
    <scope>NUCLEOTIDE SEQUENCE [LARGE SCALE GENOMIC DNA]</scope>
    <source>
        <strain evidence="3">SpSt-613</strain>
        <strain evidence="2">SpSt-669</strain>
    </source>
</reference>
<dbReference type="AlphaFoldDB" id="A0A7C4I5E8"/>
<protein>
    <submittedName>
        <fullName evidence="3">DUF998 domain-containing protein</fullName>
    </submittedName>
</protein>
<dbReference type="EMBL" id="DTCM01000073">
    <property type="protein sequence ID" value="HGL41137.1"/>
    <property type="molecule type" value="Genomic_DNA"/>
</dbReference>
<keyword evidence="1" id="KW-0472">Membrane</keyword>
<feature type="transmembrane region" description="Helical" evidence="1">
    <location>
        <begin position="128"/>
        <end position="148"/>
    </location>
</feature>
<sequence length="184" mass="19166">MRRSSLAGAVLFIGVAQFLFFLRVAESIYPGYSVSGNYISDLGVGVAAPVFNTSVSFLGVCVIAAAYLSLTVVGSRVFAALVAAAGVGAFGVGLFPENVPVLHTVFSFITFFFAGLAAVYGLRVFNRLMGVISVVCGLTALVALALFASGNYLGLGHGGMERLIVYPVLSWGLMLSGYFIAKPS</sequence>
<dbReference type="InterPro" id="IPR009339">
    <property type="entry name" value="DUF998"/>
</dbReference>
<feature type="transmembrane region" description="Helical" evidence="1">
    <location>
        <begin position="51"/>
        <end position="70"/>
    </location>
</feature>
<feature type="transmembrane region" description="Helical" evidence="1">
    <location>
        <begin position="101"/>
        <end position="121"/>
    </location>
</feature>
<name>A0A7C4I5E8_CALS0</name>